<dbReference type="Proteomes" id="UP000095286">
    <property type="component" value="Unplaced"/>
</dbReference>
<name>A0AC35U2I9_9BILA</name>
<sequence>MSIQHVFIISKAGSLIYSWENKAKENPPVEKTFTWPMNLKFDYIDQKVTVVFGENGKIKLKYSIFSVNGVNVVNGRFVHKGTGEEHNLMEYLENESNYPLSLTFNPPQLTANEKIILSSMFHSLYTIAAQVSPCQKSYGIKCLETTQFKLHCLQSITGIKFIAVVSESFIQPVDVLLGKIYELYADFALKDPFYAIDMPIRCEKFEDALKITLEKYETVSIVTV</sequence>
<evidence type="ECO:0000313" key="1">
    <source>
        <dbReference type="Proteomes" id="UP000095286"/>
    </source>
</evidence>
<protein>
    <submittedName>
        <fullName evidence="2">Trafficking protein particle complex subunit</fullName>
    </submittedName>
</protein>
<proteinExistence type="predicted"/>
<reference evidence="2" key="1">
    <citation type="submission" date="2016-11" db="UniProtKB">
        <authorList>
            <consortium name="WormBaseParasite"/>
        </authorList>
    </citation>
    <scope>IDENTIFICATION</scope>
    <source>
        <strain evidence="2">KR3021</strain>
    </source>
</reference>
<dbReference type="WBParaSite" id="RSKR_0000696100.1">
    <property type="protein sequence ID" value="RSKR_0000696100.1"/>
    <property type="gene ID" value="RSKR_0000696100"/>
</dbReference>
<organism evidence="1 2">
    <name type="scientific">Rhabditophanes sp. KR3021</name>
    <dbReference type="NCBI Taxonomy" id="114890"/>
    <lineage>
        <taxon>Eukaryota</taxon>
        <taxon>Metazoa</taxon>
        <taxon>Ecdysozoa</taxon>
        <taxon>Nematoda</taxon>
        <taxon>Chromadorea</taxon>
        <taxon>Rhabditida</taxon>
        <taxon>Tylenchina</taxon>
        <taxon>Panagrolaimomorpha</taxon>
        <taxon>Strongyloidoidea</taxon>
        <taxon>Alloionematidae</taxon>
        <taxon>Rhabditophanes</taxon>
    </lineage>
</organism>
<accession>A0AC35U2I9</accession>
<evidence type="ECO:0000313" key="2">
    <source>
        <dbReference type="WBParaSite" id="RSKR_0000696100.1"/>
    </source>
</evidence>